<evidence type="ECO:0000313" key="1">
    <source>
        <dbReference type="EMBL" id="CAG8830419.1"/>
    </source>
</evidence>
<reference evidence="1 2" key="1">
    <citation type="submission" date="2021-06" db="EMBL/GenBank/DDBJ databases">
        <authorList>
            <person name="Kallberg Y."/>
            <person name="Tangrot J."/>
            <person name="Rosling A."/>
        </authorList>
    </citation>
    <scope>NUCLEOTIDE SEQUENCE [LARGE SCALE GENOMIC DNA]</scope>
    <source>
        <strain evidence="1 2">120-4 pot B 10/14</strain>
    </source>
</reference>
<dbReference type="EMBL" id="CAJVQB010042467">
    <property type="protein sequence ID" value="CAG8830419.1"/>
    <property type="molecule type" value="Genomic_DNA"/>
</dbReference>
<name>A0ABN7WFA3_GIGMA</name>
<keyword evidence="2" id="KW-1185">Reference proteome</keyword>
<protein>
    <submittedName>
        <fullName evidence="1">41949_t:CDS:1</fullName>
    </submittedName>
</protein>
<gene>
    <name evidence="1" type="ORF">GMARGA_LOCUS30307</name>
</gene>
<proteinExistence type="predicted"/>
<organism evidence="1 2">
    <name type="scientific">Gigaspora margarita</name>
    <dbReference type="NCBI Taxonomy" id="4874"/>
    <lineage>
        <taxon>Eukaryota</taxon>
        <taxon>Fungi</taxon>
        <taxon>Fungi incertae sedis</taxon>
        <taxon>Mucoromycota</taxon>
        <taxon>Glomeromycotina</taxon>
        <taxon>Glomeromycetes</taxon>
        <taxon>Diversisporales</taxon>
        <taxon>Gigasporaceae</taxon>
        <taxon>Gigaspora</taxon>
    </lineage>
</organism>
<evidence type="ECO:0000313" key="2">
    <source>
        <dbReference type="Proteomes" id="UP000789901"/>
    </source>
</evidence>
<comment type="caution">
    <text evidence="1">The sequence shown here is derived from an EMBL/GenBank/DDBJ whole genome shotgun (WGS) entry which is preliminary data.</text>
</comment>
<dbReference type="Proteomes" id="UP000789901">
    <property type="component" value="Unassembled WGS sequence"/>
</dbReference>
<feature type="non-terminal residue" evidence="1">
    <location>
        <position position="1"/>
    </location>
</feature>
<sequence>DGNLTITSNTAVSGRIVTLTTTDTTTTAETLATSSVATTSESLYEIVLSALSAMRREQEKARLRIIELETEICDLKDKNQMLENNLHDRRMKRY</sequence>
<accession>A0ABN7WFA3</accession>